<evidence type="ECO:0000256" key="14">
    <source>
        <dbReference type="ARBA" id="ARBA00048977"/>
    </source>
</evidence>
<dbReference type="Gene3D" id="1.25.10.10">
    <property type="entry name" value="Leucine-rich Repeat Variant"/>
    <property type="match status" value="2"/>
</dbReference>
<evidence type="ECO:0000256" key="8">
    <source>
        <dbReference type="ARBA" id="ARBA00022753"/>
    </source>
</evidence>
<evidence type="ECO:0000256" key="6">
    <source>
        <dbReference type="ARBA" id="ARBA00022737"/>
    </source>
</evidence>
<dbReference type="Pfam" id="PF00400">
    <property type="entry name" value="WD40"/>
    <property type="match status" value="1"/>
</dbReference>
<dbReference type="GO" id="GO:0034272">
    <property type="term" value="C:phosphatidylinositol 3-kinase complex, class III, type II"/>
    <property type="evidence" value="ECO:0007669"/>
    <property type="project" value="TreeGrafter"/>
</dbReference>
<evidence type="ECO:0000256" key="3">
    <source>
        <dbReference type="ARBA" id="ARBA00022527"/>
    </source>
</evidence>
<dbReference type="SUPFAM" id="SSF56112">
    <property type="entry name" value="Protein kinase-like (PK-like)"/>
    <property type="match status" value="1"/>
</dbReference>
<dbReference type="InterPro" id="IPR016024">
    <property type="entry name" value="ARM-type_fold"/>
</dbReference>
<dbReference type="InterPro" id="IPR045162">
    <property type="entry name" value="Vps15-like"/>
</dbReference>
<protein>
    <recommendedName>
        <fullName evidence="2">non-specific serine/threonine protein kinase</fullName>
        <ecNumber evidence="2">2.7.11.1</ecNumber>
    </recommendedName>
</protein>
<dbReference type="GO" id="GO:0010008">
    <property type="term" value="C:endosome membrane"/>
    <property type="evidence" value="ECO:0007669"/>
    <property type="project" value="UniProtKB-SubCell"/>
</dbReference>
<dbReference type="CDD" id="cd13980">
    <property type="entry name" value="STKc_Vps15"/>
    <property type="match status" value="1"/>
</dbReference>
<dbReference type="InterPro" id="IPR019775">
    <property type="entry name" value="WD40_repeat_CS"/>
</dbReference>
<keyword evidence="19" id="KW-1185">Reference proteome</keyword>
<sequence>MGSQLSLIAHTAPSIAISSYIDILDEVHYLSQLNSSRFLKTCKALDPNGEVLIKVFIKPSDDYSLVKLQTRLVREAQMLAQLPNALNYSKIVESDRAGYLIRQHLKSSVYDRLSTRPFLEIIELKFIVFQLLRALDDIHSRGVCHGDLKLENLLLTSWNWLVVTDFSENLKPTYLPEDNPGDYSFYFDTSQRRTCYLAPERFDSSKYQMLGDQNFKLTLEMDVFSAGCCIAEIFSEGNCIFNLSQLFRYQNGEYNPQDFLNSQVEDPGLREMILGMISLDPHKRSSIRNILQGYRGTFFPEHFYHFYYDYFTKLATIDGGIPPLGNTFGTLQLSNLSYNMDKVVQRIYKDLPKICSSLDYPIQKEAHTGVKGGHKQLNQLSLPGLGTIRLQGTDRTTSSVVDESSLLLLSLLLHAIRAVKSSSVKIMCLELFVVLSQYVSDSNRLDRVIPFVVSMLSDEHSTVQALAVHVLSQILGMTKKVNRINELLFTDYLLPRLKKLTQVAKHSDYVRMALAEELGEIATTASRFNDAVYSHEESSGKTLGDMEFAKKQKRKLIHGFEEVTVTLLTDSQASVKIALLSNILPLCSLFGREKANDVVLSHLITYLNDKNASLRIQLIKSITGIAVLLGPLTLEQYILPLLVQTVTDSEELVVVMILKSLKTLFNIGLVQKKYSFDVAKIVSPLLLHPNNWIRQFTLSQLVEISSKLSRAEVYCLLYPIIKPYFEFDVQLTWDSMLSSCKRPLSRTVYNLLCTWSLRSSNSLFWKQVPSKHRDLFGNNSAVFINKDYVTKNYGLASGYKIAKTPIKLADNKEILVTNEDKSWLEKIMTVGLKDSDLWKIAAMRSYTFSVAKMLARKPDANAPDNAFVGNGSTSKRGLSSYTPPRNVIFDVMFINNGAQLNESQHRIVKHSERIAQPLTTAFHRLALNRSIDLTKSIQLTKAAPTLTSNLDNVYVQLEGSKLNSQGLQKSSSTDSEVASSMFAVKNSYEGNDANIKSFLNSIDVEPPFKYFPEFGHLSGARSTVVAKTSGKAFSRLKFCFQLTENRSSIITVVAASPHDPYILTGSDDGTIKLWNIPKILSGEIFGSSFCHDAGSTIMDIKAFPGFDLFAAACKDGNVIILKVNVHETKSARVYTRLQVIRKFKMKRPSEHVTRLAVVASDDNPLLVALSNHSDVILLDPRFMSETRRIKNDPLHGAVLSFAMGHDKSSIILGTSRGVIDIWDVRFGTLVSSWTFSDGSPITHLSLYPLLARREEHNIAIVGGSSKCDFTIWNYVTRQCRQIVMNSGVVPPISEYLAASVDADRLRKPMEQILPGTVSSIVLEGTNILISEARTNCILCFDPREKTMMPLTSATGAEDSIYNSMQLTANTTVMLKQKLSIDLTNRKESLHLHNDTISFVTVVRNKTERFLVSSDRSGIMNIYN</sequence>
<dbReference type="InterPro" id="IPR021133">
    <property type="entry name" value="HEAT_type_2"/>
</dbReference>
<dbReference type="EMBL" id="LT598477">
    <property type="protein sequence ID" value="SCU93278.1"/>
    <property type="molecule type" value="Genomic_DNA"/>
</dbReference>
<dbReference type="InterPro" id="IPR008271">
    <property type="entry name" value="Ser/Thr_kinase_AS"/>
</dbReference>
<evidence type="ECO:0000256" key="10">
    <source>
        <dbReference type="ARBA" id="ARBA00022840"/>
    </source>
</evidence>
<dbReference type="InterPro" id="IPR001680">
    <property type="entry name" value="WD40_rpt"/>
</dbReference>
<evidence type="ECO:0000256" key="7">
    <source>
        <dbReference type="ARBA" id="ARBA00022741"/>
    </source>
</evidence>
<evidence type="ECO:0000256" key="11">
    <source>
        <dbReference type="ARBA" id="ARBA00023006"/>
    </source>
</evidence>
<dbReference type="SMART" id="SM00220">
    <property type="entry name" value="S_TKc"/>
    <property type="match status" value="1"/>
</dbReference>
<dbReference type="GO" id="GO:0004674">
    <property type="term" value="F:protein serine/threonine kinase activity"/>
    <property type="evidence" value="ECO:0007669"/>
    <property type="project" value="UniProtKB-KW"/>
</dbReference>
<keyword evidence="6" id="KW-0677">Repeat</keyword>
<evidence type="ECO:0000256" key="16">
    <source>
        <dbReference type="PROSITE-ProRule" id="PRU00221"/>
    </source>
</evidence>
<evidence type="ECO:0000259" key="17">
    <source>
        <dbReference type="PROSITE" id="PS50011"/>
    </source>
</evidence>
<dbReference type="GO" id="GO:0045324">
    <property type="term" value="P:late endosome to vacuole transport"/>
    <property type="evidence" value="ECO:0007669"/>
    <property type="project" value="InterPro"/>
</dbReference>
<dbReference type="PROSITE" id="PS00108">
    <property type="entry name" value="PROTEIN_KINASE_ST"/>
    <property type="match status" value="1"/>
</dbReference>
<gene>
    <name evidence="18" type="ORF">LAME_0F03246G</name>
</gene>
<feature type="repeat" description="WD" evidence="16">
    <location>
        <begin position="1043"/>
        <end position="1076"/>
    </location>
</feature>
<organism evidence="18 19">
    <name type="scientific">Lachancea meyersii CBS 8951</name>
    <dbReference type="NCBI Taxonomy" id="1266667"/>
    <lineage>
        <taxon>Eukaryota</taxon>
        <taxon>Fungi</taxon>
        <taxon>Dikarya</taxon>
        <taxon>Ascomycota</taxon>
        <taxon>Saccharomycotina</taxon>
        <taxon>Saccharomycetes</taxon>
        <taxon>Saccharomycetales</taxon>
        <taxon>Saccharomycetaceae</taxon>
        <taxon>Lachancea</taxon>
    </lineage>
</organism>
<evidence type="ECO:0000256" key="4">
    <source>
        <dbReference type="ARBA" id="ARBA00022574"/>
    </source>
</evidence>
<dbReference type="Pfam" id="PF22956">
    <property type="entry name" value="VPS15-like_hel"/>
    <property type="match status" value="1"/>
</dbReference>
<dbReference type="InterPro" id="IPR036322">
    <property type="entry name" value="WD40_repeat_dom_sf"/>
</dbReference>
<keyword evidence="8" id="KW-0967">Endosome</keyword>
<reference evidence="19" key="1">
    <citation type="submission" date="2016-03" db="EMBL/GenBank/DDBJ databases">
        <authorList>
            <person name="Devillers Hugo."/>
        </authorList>
    </citation>
    <scope>NUCLEOTIDE SEQUENCE [LARGE SCALE GENOMIC DNA]</scope>
</reference>
<dbReference type="GO" id="GO:0005794">
    <property type="term" value="C:Golgi apparatus"/>
    <property type="evidence" value="ECO:0007669"/>
    <property type="project" value="UniProtKB-SubCell"/>
</dbReference>
<keyword evidence="4 16" id="KW-0853">WD repeat</keyword>
<dbReference type="GO" id="GO:0005524">
    <property type="term" value="F:ATP binding"/>
    <property type="evidence" value="ECO:0007669"/>
    <property type="project" value="UniProtKB-KW"/>
</dbReference>
<keyword evidence="3" id="KW-0723">Serine/threonine-protein kinase</keyword>
<dbReference type="InterPro" id="IPR011989">
    <property type="entry name" value="ARM-like"/>
</dbReference>
<keyword evidence="9" id="KW-0418">Kinase</keyword>
<evidence type="ECO:0000256" key="12">
    <source>
        <dbReference type="ARBA" id="ARBA00037864"/>
    </source>
</evidence>
<dbReference type="PANTHER" id="PTHR17583:SF0">
    <property type="entry name" value="PHOSPHOINOSITIDE 3-KINASE REGULATORY SUBUNIT 4"/>
    <property type="match status" value="1"/>
</dbReference>
<evidence type="ECO:0000313" key="19">
    <source>
        <dbReference type="Proteomes" id="UP000191144"/>
    </source>
</evidence>
<accession>A0A1G4JR48</accession>
<dbReference type="Proteomes" id="UP000191144">
    <property type="component" value="Chromosome F"/>
</dbReference>
<evidence type="ECO:0000256" key="2">
    <source>
        <dbReference type="ARBA" id="ARBA00012513"/>
    </source>
</evidence>
<keyword evidence="5" id="KW-0808">Transferase</keyword>
<dbReference type="GO" id="GO:0016236">
    <property type="term" value="P:macroautophagy"/>
    <property type="evidence" value="ECO:0007669"/>
    <property type="project" value="InterPro"/>
</dbReference>
<dbReference type="Gene3D" id="2.130.10.10">
    <property type="entry name" value="YVTN repeat-like/Quinoprotein amine dehydrogenase"/>
    <property type="match status" value="2"/>
</dbReference>
<dbReference type="InterPro" id="IPR011009">
    <property type="entry name" value="Kinase-like_dom_sf"/>
</dbReference>
<dbReference type="PROSITE" id="PS50011">
    <property type="entry name" value="PROTEIN_KINASE_DOM"/>
    <property type="match status" value="1"/>
</dbReference>
<comment type="catalytic activity">
    <reaction evidence="13">
        <text>L-threonyl-[protein] + ATP = O-phospho-L-threonyl-[protein] + ADP + H(+)</text>
        <dbReference type="Rhea" id="RHEA:46608"/>
        <dbReference type="Rhea" id="RHEA-COMP:11060"/>
        <dbReference type="Rhea" id="RHEA-COMP:11605"/>
        <dbReference type="ChEBI" id="CHEBI:15378"/>
        <dbReference type="ChEBI" id="CHEBI:30013"/>
        <dbReference type="ChEBI" id="CHEBI:30616"/>
        <dbReference type="ChEBI" id="CHEBI:61977"/>
        <dbReference type="ChEBI" id="CHEBI:456216"/>
        <dbReference type="EC" id="2.7.11.1"/>
    </reaction>
    <physiologicalReaction direction="left-to-right" evidence="13">
        <dbReference type="Rhea" id="RHEA:46609"/>
    </physiologicalReaction>
</comment>
<keyword evidence="7" id="KW-0547">Nucleotide-binding</keyword>
<dbReference type="PROSITE" id="PS50294">
    <property type="entry name" value="WD_REPEATS_REGION"/>
    <property type="match status" value="1"/>
</dbReference>
<evidence type="ECO:0000256" key="13">
    <source>
        <dbReference type="ARBA" id="ARBA00048659"/>
    </source>
</evidence>
<name>A0A1G4JR48_9SACH</name>
<keyword evidence="10" id="KW-0067">ATP-binding</keyword>
<evidence type="ECO:0000256" key="15">
    <source>
        <dbReference type="PROSITE-ProRule" id="PRU00103"/>
    </source>
</evidence>
<dbReference type="InterPro" id="IPR000719">
    <property type="entry name" value="Prot_kinase_dom"/>
</dbReference>
<proteinExistence type="predicted"/>
<comment type="subcellular location">
    <subcellularLocation>
        <location evidence="1">Endosome membrane</location>
        <topology evidence="1">Lipid-anchor</topology>
    </subcellularLocation>
    <subcellularLocation>
        <location evidence="12">Golgi apparatus</location>
        <location evidence="12">trans-Golgi network membrane</location>
        <topology evidence="12">Lipid-anchor</topology>
    </subcellularLocation>
</comment>
<dbReference type="Gene3D" id="1.10.510.10">
    <property type="entry name" value="Transferase(Phosphotransferase) domain 1"/>
    <property type="match status" value="1"/>
</dbReference>
<dbReference type="EC" id="2.7.11.1" evidence="2"/>
<dbReference type="GO" id="GO:0005770">
    <property type="term" value="C:late endosome"/>
    <property type="evidence" value="ECO:0007669"/>
    <property type="project" value="TreeGrafter"/>
</dbReference>
<dbReference type="PANTHER" id="PTHR17583">
    <property type="entry name" value="PHOSPHOINOSITIDE 3-KINASE REGULATORY SUBUNIT 4"/>
    <property type="match status" value="1"/>
</dbReference>
<dbReference type="PROSITE" id="PS00678">
    <property type="entry name" value="WD_REPEATS_1"/>
    <property type="match status" value="1"/>
</dbReference>
<evidence type="ECO:0000256" key="1">
    <source>
        <dbReference type="ARBA" id="ARBA00004455"/>
    </source>
</evidence>
<dbReference type="InterPro" id="IPR015943">
    <property type="entry name" value="WD40/YVTN_repeat-like_dom_sf"/>
</dbReference>
<dbReference type="Pfam" id="PF00069">
    <property type="entry name" value="Pkinase"/>
    <property type="match status" value="1"/>
</dbReference>
<dbReference type="SMART" id="SM00320">
    <property type="entry name" value="WD40"/>
    <property type="match status" value="3"/>
</dbReference>
<dbReference type="PROSITE" id="PS50082">
    <property type="entry name" value="WD_REPEATS_2"/>
    <property type="match status" value="1"/>
</dbReference>
<dbReference type="PROSITE" id="PS50077">
    <property type="entry name" value="HEAT_REPEAT"/>
    <property type="match status" value="1"/>
</dbReference>
<dbReference type="GO" id="GO:0006623">
    <property type="term" value="P:protein targeting to vacuole"/>
    <property type="evidence" value="ECO:0007669"/>
    <property type="project" value="TreeGrafter"/>
</dbReference>
<dbReference type="OrthoDB" id="242910at2759"/>
<feature type="domain" description="Protein kinase" evidence="17">
    <location>
        <begin position="27"/>
        <end position="299"/>
    </location>
</feature>
<dbReference type="FunFam" id="1.10.510.10:FF:000497">
    <property type="entry name" value="Phosphoinositide 3-kinase regulatory subunit"/>
    <property type="match status" value="1"/>
</dbReference>
<evidence type="ECO:0000313" key="18">
    <source>
        <dbReference type="EMBL" id="SCU93278.1"/>
    </source>
</evidence>
<dbReference type="GO" id="GO:0034271">
    <property type="term" value="C:phosphatidylinositol 3-kinase complex, class III, type I"/>
    <property type="evidence" value="ECO:0007669"/>
    <property type="project" value="TreeGrafter"/>
</dbReference>
<evidence type="ECO:0000256" key="5">
    <source>
        <dbReference type="ARBA" id="ARBA00022679"/>
    </source>
</evidence>
<dbReference type="SUPFAM" id="SSF48371">
    <property type="entry name" value="ARM repeat"/>
    <property type="match status" value="1"/>
</dbReference>
<evidence type="ECO:0000256" key="9">
    <source>
        <dbReference type="ARBA" id="ARBA00022777"/>
    </source>
</evidence>
<dbReference type="GO" id="GO:0071561">
    <property type="term" value="C:nucleus-vacuole junction"/>
    <property type="evidence" value="ECO:0007669"/>
    <property type="project" value="TreeGrafter"/>
</dbReference>
<keyword evidence="11" id="KW-0072">Autophagy</keyword>
<feature type="repeat" description="HEAT" evidence="15">
    <location>
        <begin position="599"/>
        <end position="637"/>
    </location>
</feature>
<dbReference type="InterPro" id="IPR055231">
    <property type="entry name" value="2AA_helical"/>
</dbReference>
<dbReference type="SUPFAM" id="SSF50978">
    <property type="entry name" value="WD40 repeat-like"/>
    <property type="match status" value="1"/>
</dbReference>
<comment type="catalytic activity">
    <reaction evidence="14">
        <text>L-seryl-[protein] + ATP = O-phospho-L-seryl-[protein] + ADP + H(+)</text>
        <dbReference type="Rhea" id="RHEA:17989"/>
        <dbReference type="Rhea" id="RHEA-COMP:9863"/>
        <dbReference type="Rhea" id="RHEA-COMP:11604"/>
        <dbReference type="ChEBI" id="CHEBI:15378"/>
        <dbReference type="ChEBI" id="CHEBI:29999"/>
        <dbReference type="ChEBI" id="CHEBI:30616"/>
        <dbReference type="ChEBI" id="CHEBI:83421"/>
        <dbReference type="ChEBI" id="CHEBI:456216"/>
        <dbReference type="EC" id="2.7.11.1"/>
    </reaction>
    <physiologicalReaction direction="left-to-right" evidence="14">
        <dbReference type="Rhea" id="RHEA:17990"/>
    </physiologicalReaction>
</comment>